<proteinExistence type="evidence at transcript level"/>
<protein>
    <submittedName>
        <fullName evidence="6">Uncharacterized protein</fullName>
    </submittedName>
</protein>
<evidence type="ECO:0000256" key="1">
    <source>
        <dbReference type="ARBA" id="ARBA00001946"/>
    </source>
</evidence>
<evidence type="ECO:0000256" key="5">
    <source>
        <dbReference type="ARBA" id="ARBA00022842"/>
    </source>
</evidence>
<dbReference type="EMBL" id="BT143989">
    <property type="protein sequence ID" value="AFK43783.1"/>
    <property type="molecule type" value="mRNA"/>
</dbReference>
<name>I3SU41_MEDTR</name>
<keyword evidence="3" id="KW-0479">Metal-binding</keyword>
<keyword evidence="5" id="KW-0460">Magnesium</keyword>
<organism evidence="6">
    <name type="scientific">Medicago truncatula</name>
    <name type="common">Barrel medic</name>
    <name type="synonym">Medicago tribuloides</name>
    <dbReference type="NCBI Taxonomy" id="3880"/>
    <lineage>
        <taxon>Eukaryota</taxon>
        <taxon>Viridiplantae</taxon>
        <taxon>Streptophyta</taxon>
        <taxon>Embryophyta</taxon>
        <taxon>Tracheophyta</taxon>
        <taxon>Spermatophyta</taxon>
        <taxon>Magnoliopsida</taxon>
        <taxon>eudicotyledons</taxon>
        <taxon>Gunneridae</taxon>
        <taxon>Pentapetalae</taxon>
        <taxon>rosids</taxon>
        <taxon>fabids</taxon>
        <taxon>Fabales</taxon>
        <taxon>Fabaceae</taxon>
        <taxon>Papilionoideae</taxon>
        <taxon>50 kb inversion clade</taxon>
        <taxon>NPAAA clade</taxon>
        <taxon>Hologalegina</taxon>
        <taxon>IRL clade</taxon>
        <taxon>Trifolieae</taxon>
        <taxon>Medicago</taxon>
    </lineage>
</organism>
<dbReference type="AlphaFoldDB" id="I3SU41"/>
<dbReference type="GO" id="GO:0046872">
    <property type="term" value="F:metal ion binding"/>
    <property type="evidence" value="ECO:0007669"/>
    <property type="project" value="UniProtKB-KW"/>
</dbReference>
<comment type="similarity">
    <text evidence="2">Belongs to the inositol monophosphatase superfamily.</text>
</comment>
<accession>I3SU41</accession>
<dbReference type="PANTHER" id="PTHR43200:SF27">
    <property type="entry name" value="3'(2'),5'-BISPHOSPHATE NUCLEOTIDASE"/>
    <property type="match status" value="1"/>
</dbReference>
<dbReference type="InterPro" id="IPR051090">
    <property type="entry name" value="Inositol_monoP_superfamily"/>
</dbReference>
<reference evidence="6" key="1">
    <citation type="submission" date="2012-05" db="EMBL/GenBank/DDBJ databases">
        <authorList>
            <person name="Krishnakumar V."/>
            <person name="Cheung F."/>
            <person name="Xiao Y."/>
            <person name="Chan A."/>
            <person name="Moskal W.A."/>
            <person name="Town C.D."/>
        </authorList>
    </citation>
    <scope>NUCLEOTIDE SEQUENCE</scope>
</reference>
<dbReference type="Gene3D" id="3.30.540.10">
    <property type="entry name" value="Fructose-1,6-Bisphosphatase, subunit A, domain 1"/>
    <property type="match status" value="1"/>
</dbReference>
<dbReference type="ExpressionAtlas" id="I3SU41">
    <property type="expression patterns" value="differential"/>
</dbReference>
<dbReference type="GO" id="GO:0016791">
    <property type="term" value="F:phosphatase activity"/>
    <property type="evidence" value="ECO:0007669"/>
    <property type="project" value="UniProtKB-ARBA"/>
</dbReference>
<dbReference type="PANTHER" id="PTHR43200">
    <property type="entry name" value="PHOSPHATASE"/>
    <property type="match status" value="1"/>
</dbReference>
<evidence type="ECO:0000256" key="2">
    <source>
        <dbReference type="ARBA" id="ARBA00009759"/>
    </source>
</evidence>
<sequence length="132" mass="14913">MSLYCSIFRANISHIFRHGKRSGYFTLSHIEAKTSSSFLSFNHHKNLSSHIGFVSKFEQNYSSPLMEEDRQMVGLVSQSEEYSKELDVAVRAVQMACSLCQKVQETLISKDCNSSVTVAGWSVKAIRELDII</sequence>
<evidence type="ECO:0000256" key="3">
    <source>
        <dbReference type="ARBA" id="ARBA00022723"/>
    </source>
</evidence>
<keyword evidence="4" id="KW-0378">Hydrolase</keyword>
<evidence type="ECO:0000313" key="6">
    <source>
        <dbReference type="EMBL" id="AFK43783.1"/>
    </source>
</evidence>
<comment type="cofactor">
    <cofactor evidence="1">
        <name>Mg(2+)</name>
        <dbReference type="ChEBI" id="CHEBI:18420"/>
    </cofactor>
</comment>
<evidence type="ECO:0000256" key="4">
    <source>
        <dbReference type="ARBA" id="ARBA00022801"/>
    </source>
</evidence>